<dbReference type="InterPro" id="IPR012296">
    <property type="entry name" value="Nuclease_put_TT1808"/>
</dbReference>
<dbReference type="SUPFAM" id="SSF52980">
    <property type="entry name" value="Restriction endonuclease-like"/>
    <property type="match status" value="1"/>
</dbReference>
<dbReference type="Proteomes" id="UP000319931">
    <property type="component" value="Unassembled WGS sequence"/>
</dbReference>
<reference evidence="2 3" key="1">
    <citation type="journal article" date="2019" name="Environ. Microbiol.">
        <title>Species interactions and distinct microbial communities in high Arctic permafrost affected cryosols are associated with the CH4 and CO2 gas fluxes.</title>
        <authorList>
            <person name="Altshuler I."/>
            <person name="Hamel J."/>
            <person name="Turney S."/>
            <person name="Magnuson E."/>
            <person name="Levesque R."/>
            <person name="Greer C."/>
            <person name="Whyte L.G."/>
        </authorList>
    </citation>
    <scope>NUCLEOTIDE SEQUENCE [LARGE SCALE GENOMIC DNA]</scope>
    <source>
        <strain evidence="2 3">E6.1</strain>
    </source>
</reference>
<dbReference type="AlphaFoldDB" id="A0A502FZQ7"/>
<protein>
    <submittedName>
        <fullName evidence="2">Uma2 family endonuclease</fullName>
    </submittedName>
</protein>
<dbReference type="Pfam" id="PF05685">
    <property type="entry name" value="Uma2"/>
    <property type="match status" value="1"/>
</dbReference>
<dbReference type="InterPro" id="IPR008538">
    <property type="entry name" value="Uma2"/>
</dbReference>
<evidence type="ECO:0000313" key="3">
    <source>
        <dbReference type="Proteomes" id="UP000319931"/>
    </source>
</evidence>
<dbReference type="PANTHER" id="PTHR36558:SF1">
    <property type="entry name" value="RESTRICTION ENDONUCLEASE DOMAIN-CONTAINING PROTEIN-RELATED"/>
    <property type="match status" value="1"/>
</dbReference>
<keyword evidence="2" id="KW-0255">Endonuclease</keyword>
<accession>A0A502FZQ7</accession>
<dbReference type="PANTHER" id="PTHR36558">
    <property type="entry name" value="GLR1098 PROTEIN"/>
    <property type="match status" value="1"/>
</dbReference>
<dbReference type="GO" id="GO:0004519">
    <property type="term" value="F:endonuclease activity"/>
    <property type="evidence" value="ECO:0007669"/>
    <property type="project" value="UniProtKB-KW"/>
</dbReference>
<keyword evidence="3" id="KW-1185">Reference proteome</keyword>
<gene>
    <name evidence="2" type="ORF">EAH76_10230</name>
</gene>
<keyword evidence="2" id="KW-0540">Nuclease</keyword>
<dbReference type="CDD" id="cd06260">
    <property type="entry name" value="DUF820-like"/>
    <property type="match status" value="1"/>
</dbReference>
<feature type="domain" description="Putative restriction endonuclease" evidence="1">
    <location>
        <begin position="13"/>
        <end position="160"/>
    </location>
</feature>
<dbReference type="RefSeq" id="WP_140850096.1">
    <property type="nucleotide sequence ID" value="NZ_RCZC01000002.1"/>
</dbReference>
<name>A0A502FZQ7_9SPHN</name>
<evidence type="ECO:0000313" key="2">
    <source>
        <dbReference type="EMBL" id="TPG54959.1"/>
    </source>
</evidence>
<comment type="caution">
    <text evidence="2">The sequence shown here is derived from an EMBL/GenBank/DDBJ whole genome shotgun (WGS) entry which is preliminary data.</text>
</comment>
<keyword evidence="2" id="KW-0378">Hydrolase</keyword>
<dbReference type="EMBL" id="RCZC01000002">
    <property type="protein sequence ID" value="TPG54959.1"/>
    <property type="molecule type" value="Genomic_DNA"/>
</dbReference>
<evidence type="ECO:0000259" key="1">
    <source>
        <dbReference type="Pfam" id="PF05685"/>
    </source>
</evidence>
<sequence>MRHDPVYRPITADEFLEMDFGTDKRFELHRGVIYMMAGGTEPHAWVQLNISTWLRTRLRGSGCRPYGPDMAMRISEIDIRYPDISIYCDQPPRDALTQAKLLDKPTVVIEILSPTTAMFDQGTKLEEYQAIPSIRTIAFVDTSNEMCRTIERTDTGWFDQMFSGERGIPIPALDLTIPHAEIFARD</sequence>
<dbReference type="OrthoDB" id="155284at2"/>
<organism evidence="2 3">
    <name type="scientific">Sphingomonas glacialis</name>
    <dbReference type="NCBI Taxonomy" id="658225"/>
    <lineage>
        <taxon>Bacteria</taxon>
        <taxon>Pseudomonadati</taxon>
        <taxon>Pseudomonadota</taxon>
        <taxon>Alphaproteobacteria</taxon>
        <taxon>Sphingomonadales</taxon>
        <taxon>Sphingomonadaceae</taxon>
        <taxon>Sphingomonas</taxon>
    </lineage>
</organism>
<proteinExistence type="predicted"/>
<dbReference type="InterPro" id="IPR011335">
    <property type="entry name" value="Restrct_endonuc-II-like"/>
</dbReference>
<dbReference type="Gene3D" id="3.90.1570.10">
    <property type="entry name" value="tt1808, chain A"/>
    <property type="match status" value="1"/>
</dbReference>